<dbReference type="Pfam" id="PF13238">
    <property type="entry name" value="AAA_18"/>
    <property type="match status" value="1"/>
</dbReference>
<dbReference type="EMBL" id="CP051682">
    <property type="protein sequence ID" value="QJD95096.1"/>
    <property type="molecule type" value="Genomic_DNA"/>
</dbReference>
<dbReference type="InterPro" id="IPR027417">
    <property type="entry name" value="P-loop_NTPase"/>
</dbReference>
<evidence type="ECO:0000313" key="1">
    <source>
        <dbReference type="EMBL" id="QJD95096.1"/>
    </source>
</evidence>
<dbReference type="InterPro" id="IPR052922">
    <property type="entry name" value="Cytidylate_Kinase-2"/>
</dbReference>
<dbReference type="SUPFAM" id="SSF52540">
    <property type="entry name" value="P-loop containing nucleoside triphosphate hydrolases"/>
    <property type="match status" value="1"/>
</dbReference>
<name>A0A7L5E412_9SPHI</name>
<sequence>MKIHVLGASCSGTTTLGMVLSEHVGCPYFDSDQYFWKPSEPPFTIRREPHERNAMLHEDLLLHDNWIIGGSVINWGEEWLTAFDLVVFLYIPPAIRLQRLKNRELERYGDVIFTNPERALQYQQFLEWATAYDTDAISGRTLKAHEAWLSKLSCSVLEIRGDTSVQERLNLVLGKL</sequence>
<protein>
    <submittedName>
        <fullName evidence="1">Adenylate kinase</fullName>
    </submittedName>
</protein>
<keyword evidence="1" id="KW-0808">Transferase</keyword>
<organism evidence="1 2">
    <name type="scientific">Mucilaginibacter robiniae</name>
    <dbReference type="NCBI Taxonomy" id="2728022"/>
    <lineage>
        <taxon>Bacteria</taxon>
        <taxon>Pseudomonadati</taxon>
        <taxon>Bacteroidota</taxon>
        <taxon>Sphingobacteriia</taxon>
        <taxon>Sphingobacteriales</taxon>
        <taxon>Sphingobacteriaceae</taxon>
        <taxon>Mucilaginibacter</taxon>
    </lineage>
</organism>
<keyword evidence="1" id="KW-0418">Kinase</keyword>
<dbReference type="Proteomes" id="UP000503278">
    <property type="component" value="Chromosome"/>
</dbReference>
<gene>
    <name evidence="1" type="ORF">HH214_03985</name>
</gene>
<evidence type="ECO:0000313" key="2">
    <source>
        <dbReference type="Proteomes" id="UP000503278"/>
    </source>
</evidence>
<proteinExistence type="predicted"/>
<keyword evidence="2" id="KW-1185">Reference proteome</keyword>
<dbReference type="PANTHER" id="PTHR37816:SF2">
    <property type="entry name" value="DNA TOPOLOGY MODULATION PROTEIN FLAR-RELATED PROTEIN"/>
    <property type="match status" value="1"/>
</dbReference>
<accession>A0A7L5E412</accession>
<dbReference type="NCBIfam" id="NF004861">
    <property type="entry name" value="PRK06217.1"/>
    <property type="match status" value="1"/>
</dbReference>
<dbReference type="GO" id="GO:0016301">
    <property type="term" value="F:kinase activity"/>
    <property type="evidence" value="ECO:0007669"/>
    <property type="project" value="UniProtKB-KW"/>
</dbReference>
<dbReference type="KEGG" id="mrob:HH214_03985"/>
<dbReference type="AlphaFoldDB" id="A0A7L5E412"/>
<dbReference type="RefSeq" id="WP_169606113.1">
    <property type="nucleotide sequence ID" value="NZ_CP051682.1"/>
</dbReference>
<dbReference type="PANTHER" id="PTHR37816">
    <property type="entry name" value="YALI0E33011P"/>
    <property type="match status" value="1"/>
</dbReference>
<reference evidence="1 2" key="1">
    <citation type="submission" date="2020-04" db="EMBL/GenBank/DDBJ databases">
        <title>Genome sequencing of novel species.</title>
        <authorList>
            <person name="Heo J."/>
            <person name="Kim S.-J."/>
            <person name="Kim J.-S."/>
            <person name="Hong S.-B."/>
            <person name="Kwon S.-W."/>
        </authorList>
    </citation>
    <scope>NUCLEOTIDE SEQUENCE [LARGE SCALE GENOMIC DNA]</scope>
    <source>
        <strain evidence="1 2">F39-2</strain>
    </source>
</reference>
<dbReference type="Gene3D" id="3.40.50.300">
    <property type="entry name" value="P-loop containing nucleotide triphosphate hydrolases"/>
    <property type="match status" value="1"/>
</dbReference>